<gene>
    <name evidence="2" type="ORF">DF183_16780</name>
</gene>
<evidence type="ECO:0000313" key="3">
    <source>
        <dbReference type="Proteomes" id="UP000245216"/>
    </source>
</evidence>
<accession>A0A2U2BHJ9</accession>
<reference evidence="2 3" key="2">
    <citation type="submission" date="2018-05" db="EMBL/GenBank/DDBJ databases">
        <authorList>
            <person name="Lanie J.A."/>
            <person name="Ng W.-L."/>
            <person name="Kazmierczak K.M."/>
            <person name="Andrzejewski T.M."/>
            <person name="Davidsen T.M."/>
            <person name="Wayne K.J."/>
            <person name="Tettelin H."/>
            <person name="Glass J.I."/>
            <person name="Rusch D."/>
            <person name="Podicherti R."/>
            <person name="Tsui H.-C.T."/>
            <person name="Winkler M.E."/>
        </authorList>
    </citation>
    <scope>NUCLEOTIDE SEQUENCE [LARGE SCALE GENOMIC DNA]</scope>
    <source>
        <strain evidence="2 3">YBY</strain>
    </source>
</reference>
<name>A0A2U2BHJ9_ALCFA</name>
<comment type="caution">
    <text evidence="2">The sequence shown here is derived from an EMBL/GenBank/DDBJ whole genome shotgun (WGS) entry which is preliminary data.</text>
</comment>
<dbReference type="EMBL" id="QEXO01000004">
    <property type="protein sequence ID" value="PWE13456.1"/>
    <property type="molecule type" value="Genomic_DNA"/>
</dbReference>
<dbReference type="AlphaFoldDB" id="A0A2U2BHJ9"/>
<organism evidence="2 3">
    <name type="scientific">Alcaligenes faecalis</name>
    <dbReference type="NCBI Taxonomy" id="511"/>
    <lineage>
        <taxon>Bacteria</taxon>
        <taxon>Pseudomonadati</taxon>
        <taxon>Pseudomonadota</taxon>
        <taxon>Betaproteobacteria</taxon>
        <taxon>Burkholderiales</taxon>
        <taxon>Alcaligenaceae</taxon>
        <taxon>Alcaligenes</taxon>
    </lineage>
</organism>
<protein>
    <submittedName>
        <fullName evidence="2">Uncharacterized protein</fullName>
    </submittedName>
</protein>
<feature type="region of interest" description="Disordered" evidence="1">
    <location>
        <begin position="171"/>
        <end position="192"/>
    </location>
</feature>
<evidence type="ECO:0000256" key="1">
    <source>
        <dbReference type="SAM" id="MobiDB-lite"/>
    </source>
</evidence>
<dbReference type="Proteomes" id="UP000245216">
    <property type="component" value="Unassembled WGS sequence"/>
</dbReference>
<evidence type="ECO:0000313" key="2">
    <source>
        <dbReference type="EMBL" id="PWE13456.1"/>
    </source>
</evidence>
<reference evidence="2 3" key="1">
    <citation type="submission" date="2018-05" db="EMBL/GenBank/DDBJ databases">
        <title>Genome Sequence of an Efficient Indole-Degrading Bacterium, Alcaligenes sp.YBY.</title>
        <authorList>
            <person name="Yang B."/>
        </authorList>
    </citation>
    <scope>NUCLEOTIDE SEQUENCE [LARGE SCALE GENOMIC DNA]</scope>
    <source>
        <strain evidence="2 3">YBY</strain>
    </source>
</reference>
<proteinExistence type="predicted"/>
<feature type="compositionally biased region" description="Basic and acidic residues" evidence="1">
    <location>
        <begin position="179"/>
        <end position="192"/>
    </location>
</feature>
<sequence length="213" mass="23485">MPQAWIDRLFMRLSVMYGQQFAAQWAGVDEKCMKDAWAQELAGFTGDEIAAGVDACRSRRYVPNLPEFMMLCRPALDPATAHAEAVLGMQERKRGEPGEWSHSAVYWAAVRVGAHDLLNQSFSVIRARWEKELRESFAKGAWESVPAPSLALPAPGADVTCNAEAQKKIESIAAQSQKPRKDSKGWARKILENQKGRSPTVLAMARAALSEAA</sequence>